<feature type="compositionally biased region" description="Polar residues" evidence="1">
    <location>
        <begin position="30"/>
        <end position="39"/>
    </location>
</feature>
<organism evidence="2 3">
    <name type="scientific">Amborella trichopoda</name>
    <dbReference type="NCBI Taxonomy" id="13333"/>
    <lineage>
        <taxon>Eukaryota</taxon>
        <taxon>Viridiplantae</taxon>
        <taxon>Streptophyta</taxon>
        <taxon>Embryophyta</taxon>
        <taxon>Tracheophyta</taxon>
        <taxon>Spermatophyta</taxon>
        <taxon>Magnoliopsida</taxon>
        <taxon>Amborellales</taxon>
        <taxon>Amborellaceae</taxon>
        <taxon>Amborella</taxon>
    </lineage>
</organism>
<keyword evidence="3" id="KW-1185">Reference proteome</keyword>
<accession>W1PRE3</accession>
<name>W1PRE3_AMBTC</name>
<gene>
    <name evidence="2" type="ORF">AMTR_s00178p00042020</name>
</gene>
<evidence type="ECO:0000313" key="2">
    <source>
        <dbReference type="EMBL" id="ERN10276.1"/>
    </source>
</evidence>
<sequence>MVGSFNSRTLATLLPSNQLIRPGRLARSTGKPSQNAHQSSSRHHRVMEPQNERPTCPVVSTSLY</sequence>
<dbReference type="Gramene" id="ERN10276">
    <property type="protein sequence ID" value="ERN10276"/>
    <property type="gene ID" value="AMTR_s00178p00042020"/>
</dbReference>
<proteinExistence type="predicted"/>
<dbReference type="Proteomes" id="UP000017836">
    <property type="component" value="Unassembled WGS sequence"/>
</dbReference>
<dbReference type="AlphaFoldDB" id="W1PRE3"/>
<protein>
    <submittedName>
        <fullName evidence="2">Uncharacterized protein</fullName>
    </submittedName>
</protein>
<feature type="region of interest" description="Disordered" evidence="1">
    <location>
        <begin position="16"/>
        <end position="64"/>
    </location>
</feature>
<dbReference type="EMBL" id="KI392880">
    <property type="protein sequence ID" value="ERN10276.1"/>
    <property type="molecule type" value="Genomic_DNA"/>
</dbReference>
<evidence type="ECO:0000256" key="1">
    <source>
        <dbReference type="SAM" id="MobiDB-lite"/>
    </source>
</evidence>
<dbReference type="HOGENOM" id="CLU_2870614_0_0_1"/>
<evidence type="ECO:0000313" key="3">
    <source>
        <dbReference type="Proteomes" id="UP000017836"/>
    </source>
</evidence>
<reference evidence="3" key="1">
    <citation type="journal article" date="2013" name="Science">
        <title>The Amborella genome and the evolution of flowering plants.</title>
        <authorList>
            <consortium name="Amborella Genome Project"/>
        </authorList>
    </citation>
    <scope>NUCLEOTIDE SEQUENCE [LARGE SCALE GENOMIC DNA]</scope>
</reference>